<reference evidence="2 3" key="1">
    <citation type="submission" date="2015-01" db="EMBL/GenBank/DDBJ databases">
        <title>The Genome Sequence of Capronia semiimmersa CBS27337.</title>
        <authorList>
            <consortium name="The Broad Institute Genomics Platform"/>
            <person name="Cuomo C."/>
            <person name="de Hoog S."/>
            <person name="Gorbushina A."/>
            <person name="Stielow B."/>
            <person name="Teixiera M."/>
            <person name="Abouelleil A."/>
            <person name="Chapman S.B."/>
            <person name="Priest M."/>
            <person name="Young S.K."/>
            <person name="Wortman J."/>
            <person name="Nusbaum C."/>
            <person name="Birren B."/>
        </authorList>
    </citation>
    <scope>NUCLEOTIDE SEQUENCE [LARGE SCALE GENOMIC DNA]</scope>
    <source>
        <strain evidence="2 3">CBS 27337</strain>
    </source>
</reference>
<feature type="region of interest" description="Disordered" evidence="1">
    <location>
        <begin position="568"/>
        <end position="623"/>
    </location>
</feature>
<feature type="compositionally biased region" description="Polar residues" evidence="1">
    <location>
        <begin position="581"/>
        <end position="600"/>
    </location>
</feature>
<feature type="compositionally biased region" description="Polar residues" evidence="1">
    <location>
        <begin position="1070"/>
        <end position="1081"/>
    </location>
</feature>
<accession>A0A0D2FVR6</accession>
<dbReference type="EMBL" id="KN846961">
    <property type="protein sequence ID" value="KIW64094.1"/>
    <property type="molecule type" value="Genomic_DNA"/>
</dbReference>
<feature type="compositionally biased region" description="Low complexity" evidence="1">
    <location>
        <begin position="1082"/>
        <end position="1095"/>
    </location>
</feature>
<dbReference type="HOGENOM" id="CLU_274401_0_0_1"/>
<proteinExistence type="predicted"/>
<evidence type="ECO:0000313" key="2">
    <source>
        <dbReference type="EMBL" id="KIW64094.1"/>
    </source>
</evidence>
<gene>
    <name evidence="2" type="ORF">PV04_09052</name>
</gene>
<name>A0A0D2FVR6_9EURO</name>
<feature type="region of interest" description="Disordered" evidence="1">
    <location>
        <begin position="1070"/>
        <end position="1104"/>
    </location>
</feature>
<feature type="compositionally biased region" description="Low complexity" evidence="1">
    <location>
        <begin position="570"/>
        <end position="580"/>
    </location>
</feature>
<sequence length="1297" mass="142684">MAAFRNFSPSATSPVTELDQRHYDNTHGSVPLVHNSDSGPCNLPSPVLQGSPYHPGPTTLHGTGLPSTHKPGPKFNAYATPFIPGAAQQYTTTILNMGAPEFVPGVYQLNNSYTPSSLNPRAEEYVPLDTQDLCDTFPLPPISDTQTVATELIFSDCPRVPVVTMPPSVTSVAGRTEGASTQSNFGLSSIVFEAQQDFDPEAHFKQRLEEEQEEEVAEDQAQRRKIDVERKVQRQVWLDGLDEDQWDNLARVHVPYHQSGEVNVDDMKTEKETAGLFYAQGFYYPTTCNSNYDIPPALIPLRDLYRFPLPQIEYQDCAPEYNEWKRGQQVLVRYDSHKEIEYVDPVTRKVQTVEGFGYDPWNRYKNFTKKELQTLKCAHHINFFGRAVPHRSGTSPATTIAILKSNPKNLNVTTPDGLWKSTIMECATQMLDPIIYSGKPEILDTLRGTDLEDACIGYAEIIYTSLGWWLQDTYTDEHRPVDSDALDPSTWPEGSIVMNGVTEGFASRLEIITSSTEEKKSADDARKAALQYRLAKGRAPSPLGMYCWSQEDITQELAFVPRPRTGLLTPSFPSSSSKSSMNTTGSVTGTAPRSATSNVAIASPSDRTPAVGRPANQPARLAQRLGHRVTGVIETRQEFRARVHAHDIANGLRPLKAWADEDEDDDNEGDTTEDELWRQRLRAQELQDGLGCVPWNWSDEFEPEHATTPTAPQPTHEDTAFQPAHTQGSGFEVIMSDFDRRLCESDAITGFQRAPSNWAEEVDGDEALASLTASKVEASIATVSTDVEVHGPVEVSPPVDLVEDADSNGHRRVSASSADSIISTSTLPTSPELDADDDINIIYNTIGNGGRYQPSLSKAPEPFDCGYIDDMDLDEEYERQHGEPLHLSSGRSNAHQIQAAVGSFTASSIPFPPVGLGVAHGDVVRIPGLELINEDEESPAPTAIATPQPQPSTLVVWTPPQQAGQHIPRYLRVVTFEIPSMIPTTAWPRLHIFGDGAGPMALPGHPVGLVRSPFMTFDVEDYVPDRVIEEIVGDEEEIDATVVTDNVTLSRDIHLGTVVRYNAASESTSEGSIASRSSCEASLSTPSTSAGSSITVARGSRGEDFGRPPARKLCLATTASALSSMATIHEIGTYFPPSALDQWPDFDSVRCPEIPERTSSLAVGREVFAPGCYSSSATHCTRGTFDSFDDDAGYRPYPVLPTFRRTRQDWHHASLNSVSRKLTKRQPAGAVTTNVVTTVQSRHGIMARVSHKEDRFFEFPESGHLRNGRVGSRTGQKTKDFFKKSIQKLKELLGKKN</sequence>
<feature type="region of interest" description="Disordered" evidence="1">
    <location>
        <begin position="1"/>
        <end position="73"/>
    </location>
</feature>
<evidence type="ECO:0000313" key="3">
    <source>
        <dbReference type="Proteomes" id="UP000054266"/>
    </source>
</evidence>
<feature type="region of interest" description="Disordered" evidence="1">
    <location>
        <begin position="699"/>
        <end position="723"/>
    </location>
</feature>
<evidence type="ECO:0000256" key="1">
    <source>
        <dbReference type="SAM" id="MobiDB-lite"/>
    </source>
</evidence>
<keyword evidence="3" id="KW-1185">Reference proteome</keyword>
<dbReference type="Proteomes" id="UP000054266">
    <property type="component" value="Unassembled WGS sequence"/>
</dbReference>
<organism evidence="2 3">
    <name type="scientific">Phialophora macrospora</name>
    <dbReference type="NCBI Taxonomy" id="1851006"/>
    <lineage>
        <taxon>Eukaryota</taxon>
        <taxon>Fungi</taxon>
        <taxon>Dikarya</taxon>
        <taxon>Ascomycota</taxon>
        <taxon>Pezizomycotina</taxon>
        <taxon>Eurotiomycetes</taxon>
        <taxon>Chaetothyriomycetidae</taxon>
        <taxon>Chaetothyriales</taxon>
        <taxon>Herpotrichiellaceae</taxon>
        <taxon>Phialophora</taxon>
    </lineage>
</organism>
<protein>
    <submittedName>
        <fullName evidence="2">Uncharacterized protein</fullName>
    </submittedName>
</protein>